<dbReference type="InterPro" id="IPR029016">
    <property type="entry name" value="GAF-like_dom_sf"/>
</dbReference>
<dbReference type="SUPFAM" id="SSF46785">
    <property type="entry name" value="Winged helix' DNA-binding domain"/>
    <property type="match status" value="1"/>
</dbReference>
<organism evidence="6 7">
    <name type="scientific">Paralcaligenes ureilyticus</name>
    <dbReference type="NCBI Taxonomy" id="627131"/>
    <lineage>
        <taxon>Bacteria</taxon>
        <taxon>Pseudomonadati</taxon>
        <taxon>Pseudomonadota</taxon>
        <taxon>Betaproteobacteria</taxon>
        <taxon>Burkholderiales</taxon>
        <taxon>Alcaligenaceae</taxon>
        <taxon>Paralcaligenes</taxon>
    </lineage>
</organism>
<evidence type="ECO:0000313" key="7">
    <source>
        <dbReference type="Proteomes" id="UP000295525"/>
    </source>
</evidence>
<dbReference type="EMBL" id="SMAJ01000009">
    <property type="protein sequence ID" value="TCT05779.1"/>
    <property type="molecule type" value="Genomic_DNA"/>
</dbReference>
<dbReference type="OrthoDB" id="9807558at2"/>
<dbReference type="InterPro" id="IPR036390">
    <property type="entry name" value="WH_DNA-bd_sf"/>
</dbReference>
<feature type="domain" description="HTH iclR-type" evidence="4">
    <location>
        <begin position="16"/>
        <end position="79"/>
    </location>
</feature>
<dbReference type="PANTHER" id="PTHR30136">
    <property type="entry name" value="HELIX-TURN-HELIX TRANSCRIPTIONAL REGULATOR, ICLR FAMILY"/>
    <property type="match status" value="1"/>
</dbReference>
<dbReference type="Proteomes" id="UP000295525">
    <property type="component" value="Unassembled WGS sequence"/>
</dbReference>
<evidence type="ECO:0000259" key="5">
    <source>
        <dbReference type="PROSITE" id="PS51078"/>
    </source>
</evidence>
<dbReference type="Pfam" id="PF01614">
    <property type="entry name" value="IclR_C"/>
    <property type="match status" value="1"/>
</dbReference>
<dbReference type="PROSITE" id="PS51077">
    <property type="entry name" value="HTH_ICLR"/>
    <property type="match status" value="1"/>
</dbReference>
<name>A0A4R3M0U1_9BURK</name>
<dbReference type="Gene3D" id="1.10.10.10">
    <property type="entry name" value="Winged helix-like DNA-binding domain superfamily/Winged helix DNA-binding domain"/>
    <property type="match status" value="1"/>
</dbReference>
<dbReference type="GO" id="GO:0003677">
    <property type="term" value="F:DNA binding"/>
    <property type="evidence" value="ECO:0007669"/>
    <property type="project" value="UniProtKB-KW"/>
</dbReference>
<sequence>MEQTKSPSPPRQASGAQAIHRAIKVLRCIARSSNEGVGLSALTKQAGLIKSTTHRLTTALIAEGLVEQDNKTRRYYLGAGCHALGLIASARFGLHKVAAKHVSRLAQETGDTAFFSIRQDTNAVCVLREEGDYPLKSHALLAGDRHPLGVGAGSQAMLAALSDAEVDYCIQHNIEYIMATYPKFSRALMVRLVEEARAKGYAVNPGLILAGSLGIGVALRNGQGEVIGALSIATVEGRLGPDREAELYKLLRREADKLEQSLAVNR</sequence>
<evidence type="ECO:0000256" key="3">
    <source>
        <dbReference type="ARBA" id="ARBA00023163"/>
    </source>
</evidence>
<dbReference type="PANTHER" id="PTHR30136:SF39">
    <property type="entry name" value="TRANSCRIPTIONAL REGULATORY PROTEIN"/>
    <property type="match status" value="1"/>
</dbReference>
<keyword evidence="7" id="KW-1185">Reference proteome</keyword>
<dbReference type="InterPro" id="IPR050707">
    <property type="entry name" value="HTH_MetabolicPath_Reg"/>
</dbReference>
<dbReference type="Pfam" id="PF09339">
    <property type="entry name" value="HTH_IclR"/>
    <property type="match status" value="1"/>
</dbReference>
<dbReference type="AlphaFoldDB" id="A0A4R3M0U1"/>
<evidence type="ECO:0000256" key="2">
    <source>
        <dbReference type="ARBA" id="ARBA00023125"/>
    </source>
</evidence>
<keyword evidence="1" id="KW-0805">Transcription regulation</keyword>
<dbReference type="RefSeq" id="WP_132583155.1">
    <property type="nucleotide sequence ID" value="NZ_SMAJ01000009.1"/>
</dbReference>
<dbReference type="InterPro" id="IPR005471">
    <property type="entry name" value="Tscrpt_reg_IclR_N"/>
</dbReference>
<gene>
    <name evidence="6" type="ORF">EDC26_10967</name>
</gene>
<dbReference type="Gene3D" id="3.30.450.40">
    <property type="match status" value="1"/>
</dbReference>
<dbReference type="PROSITE" id="PS51078">
    <property type="entry name" value="ICLR_ED"/>
    <property type="match status" value="1"/>
</dbReference>
<reference evidence="6 7" key="1">
    <citation type="submission" date="2019-03" db="EMBL/GenBank/DDBJ databases">
        <title>Genomic Encyclopedia of Type Strains, Phase IV (KMG-IV): sequencing the most valuable type-strain genomes for metagenomic binning, comparative biology and taxonomic classification.</title>
        <authorList>
            <person name="Goeker M."/>
        </authorList>
    </citation>
    <scope>NUCLEOTIDE SEQUENCE [LARGE SCALE GENOMIC DNA]</scope>
    <source>
        <strain evidence="6 7">DSM 24591</strain>
    </source>
</reference>
<dbReference type="GO" id="GO:0003700">
    <property type="term" value="F:DNA-binding transcription factor activity"/>
    <property type="evidence" value="ECO:0007669"/>
    <property type="project" value="TreeGrafter"/>
</dbReference>
<feature type="domain" description="IclR-ED" evidence="5">
    <location>
        <begin position="80"/>
        <end position="264"/>
    </location>
</feature>
<proteinExistence type="predicted"/>
<comment type="caution">
    <text evidence="6">The sequence shown here is derived from an EMBL/GenBank/DDBJ whole genome shotgun (WGS) entry which is preliminary data.</text>
</comment>
<evidence type="ECO:0000259" key="4">
    <source>
        <dbReference type="PROSITE" id="PS51077"/>
    </source>
</evidence>
<dbReference type="GO" id="GO:0045892">
    <property type="term" value="P:negative regulation of DNA-templated transcription"/>
    <property type="evidence" value="ECO:0007669"/>
    <property type="project" value="TreeGrafter"/>
</dbReference>
<keyword evidence="3" id="KW-0804">Transcription</keyword>
<dbReference type="SUPFAM" id="SSF55781">
    <property type="entry name" value="GAF domain-like"/>
    <property type="match status" value="1"/>
</dbReference>
<protein>
    <submittedName>
        <fullName evidence="6">IclR family transcriptional regulator</fullName>
    </submittedName>
</protein>
<evidence type="ECO:0000313" key="6">
    <source>
        <dbReference type="EMBL" id="TCT05779.1"/>
    </source>
</evidence>
<dbReference type="InterPro" id="IPR036388">
    <property type="entry name" value="WH-like_DNA-bd_sf"/>
</dbReference>
<evidence type="ECO:0000256" key="1">
    <source>
        <dbReference type="ARBA" id="ARBA00023015"/>
    </source>
</evidence>
<accession>A0A4R3M0U1</accession>
<dbReference type="InterPro" id="IPR014757">
    <property type="entry name" value="Tscrpt_reg_IclR_C"/>
</dbReference>
<keyword evidence="2" id="KW-0238">DNA-binding</keyword>
<dbReference type="SMART" id="SM00346">
    <property type="entry name" value="HTH_ICLR"/>
    <property type="match status" value="1"/>
</dbReference>